<sequence length="306" mass="36299">MKTPTLMPVTLRAFQHPLFLLISLIMGIGLFWSITLFNDYRSGASSLFQGGIGNYLKETLFFNALFEVVSFLIFMQVAPRYLRLFRITHIKLNLKSVLMYELLFLPCILGSIVIFSPLSNGIRYLFLFYPYYSWETYFPTYFFQQNMFMTYLNVLLPFGYIYLNSNLLLDYNEWKHKNLQRTDTPDQPMPLYIKAIEAWDDLGETILSLQDIIYIEVESNNYFAYTKGRTYNIRKNLSELEAELNPQQFYRINRSVILNLSFLKTYTFLKNDKYIVRLNDSKTEFVMQRARVKELKKRLNETSPTS</sequence>
<protein>
    <recommendedName>
        <fullName evidence="2">HTH LytTR-type domain-containing protein</fullName>
    </recommendedName>
</protein>
<dbReference type="AlphaFoldDB" id="A0A344TRP9"/>
<dbReference type="KEGG" id="run:DR864_28060"/>
<dbReference type="PROSITE" id="PS50930">
    <property type="entry name" value="HTH_LYTTR"/>
    <property type="match status" value="1"/>
</dbReference>
<evidence type="ECO:0000313" key="3">
    <source>
        <dbReference type="EMBL" id="AXE21320.1"/>
    </source>
</evidence>
<dbReference type="PANTHER" id="PTHR37299">
    <property type="entry name" value="TRANSCRIPTIONAL REGULATOR-RELATED"/>
    <property type="match status" value="1"/>
</dbReference>
<dbReference type="Gene3D" id="2.40.50.1020">
    <property type="entry name" value="LytTr DNA-binding domain"/>
    <property type="match status" value="1"/>
</dbReference>
<dbReference type="EMBL" id="CP030850">
    <property type="protein sequence ID" value="AXE21320.1"/>
    <property type="molecule type" value="Genomic_DNA"/>
</dbReference>
<dbReference type="InterPro" id="IPR007492">
    <property type="entry name" value="LytTR_DNA-bd_dom"/>
</dbReference>
<accession>A0A344TRP9</accession>
<proteinExistence type="predicted"/>
<gene>
    <name evidence="3" type="ORF">DR864_28060</name>
</gene>
<feature type="domain" description="HTH LytTR-type" evidence="2">
    <location>
        <begin position="206"/>
        <end position="301"/>
    </location>
</feature>
<dbReference type="OrthoDB" id="1187461at2"/>
<dbReference type="Proteomes" id="UP000251993">
    <property type="component" value="Chromosome"/>
</dbReference>
<name>A0A344TRP9_9BACT</name>
<keyword evidence="1" id="KW-1133">Transmembrane helix</keyword>
<evidence type="ECO:0000256" key="1">
    <source>
        <dbReference type="SAM" id="Phobius"/>
    </source>
</evidence>
<reference evidence="3 4" key="1">
    <citation type="submission" date="2018-07" db="EMBL/GenBank/DDBJ databases">
        <title>Genome sequencing of Runella.</title>
        <authorList>
            <person name="Baek M.-G."/>
            <person name="Yi H."/>
        </authorList>
    </citation>
    <scope>NUCLEOTIDE SEQUENCE [LARGE SCALE GENOMIC DNA]</scope>
    <source>
        <strain evidence="3 4">HYN0085</strain>
    </source>
</reference>
<evidence type="ECO:0000313" key="4">
    <source>
        <dbReference type="Proteomes" id="UP000251993"/>
    </source>
</evidence>
<dbReference type="RefSeq" id="WP_114070081.1">
    <property type="nucleotide sequence ID" value="NZ_CP030850.1"/>
</dbReference>
<organism evidence="3 4">
    <name type="scientific">Runella rosea</name>
    <dbReference type="NCBI Taxonomy" id="2259595"/>
    <lineage>
        <taxon>Bacteria</taxon>
        <taxon>Pseudomonadati</taxon>
        <taxon>Bacteroidota</taxon>
        <taxon>Cytophagia</taxon>
        <taxon>Cytophagales</taxon>
        <taxon>Spirosomataceae</taxon>
        <taxon>Runella</taxon>
    </lineage>
</organism>
<feature type="transmembrane region" description="Helical" evidence="1">
    <location>
        <begin position="148"/>
        <end position="169"/>
    </location>
</feature>
<keyword evidence="4" id="KW-1185">Reference proteome</keyword>
<dbReference type="Pfam" id="PF04397">
    <property type="entry name" value="LytTR"/>
    <property type="match status" value="1"/>
</dbReference>
<dbReference type="GO" id="GO:0003677">
    <property type="term" value="F:DNA binding"/>
    <property type="evidence" value="ECO:0007669"/>
    <property type="project" value="InterPro"/>
</dbReference>
<dbReference type="GO" id="GO:0000156">
    <property type="term" value="F:phosphorelay response regulator activity"/>
    <property type="evidence" value="ECO:0007669"/>
    <property type="project" value="InterPro"/>
</dbReference>
<keyword evidence="1" id="KW-0472">Membrane</keyword>
<feature type="transmembrane region" description="Helical" evidence="1">
    <location>
        <begin position="103"/>
        <end position="128"/>
    </location>
</feature>
<dbReference type="SMART" id="SM00850">
    <property type="entry name" value="LytTR"/>
    <property type="match status" value="1"/>
</dbReference>
<dbReference type="InterPro" id="IPR046947">
    <property type="entry name" value="LytR-like"/>
</dbReference>
<keyword evidence="1" id="KW-0812">Transmembrane</keyword>
<evidence type="ECO:0000259" key="2">
    <source>
        <dbReference type="PROSITE" id="PS50930"/>
    </source>
</evidence>
<feature type="transmembrane region" description="Helical" evidence="1">
    <location>
        <begin position="60"/>
        <end position="82"/>
    </location>
</feature>
<dbReference type="PANTHER" id="PTHR37299:SF1">
    <property type="entry name" value="STAGE 0 SPORULATION PROTEIN A HOMOLOG"/>
    <property type="match status" value="1"/>
</dbReference>
<feature type="transmembrane region" description="Helical" evidence="1">
    <location>
        <begin position="18"/>
        <end position="40"/>
    </location>
</feature>